<accession>A0A251Q786</accession>
<keyword evidence="3" id="KW-1185">Reference proteome</keyword>
<dbReference type="Proteomes" id="UP000006882">
    <property type="component" value="Chromosome G3"/>
</dbReference>
<name>A0A251Q786_PRUPE</name>
<reference evidence="2 3" key="1">
    <citation type="journal article" date="2013" name="Nat. Genet.">
        <title>The high-quality draft genome of peach (Prunus persica) identifies unique patterns of genetic diversity, domestication and genome evolution.</title>
        <authorList>
            <consortium name="International Peach Genome Initiative"/>
            <person name="Verde I."/>
            <person name="Abbott A.G."/>
            <person name="Scalabrin S."/>
            <person name="Jung S."/>
            <person name="Shu S."/>
            <person name="Marroni F."/>
            <person name="Zhebentyayeva T."/>
            <person name="Dettori M.T."/>
            <person name="Grimwood J."/>
            <person name="Cattonaro F."/>
            <person name="Zuccolo A."/>
            <person name="Rossini L."/>
            <person name="Jenkins J."/>
            <person name="Vendramin E."/>
            <person name="Meisel L.A."/>
            <person name="Decroocq V."/>
            <person name="Sosinski B."/>
            <person name="Prochnik S."/>
            <person name="Mitros T."/>
            <person name="Policriti A."/>
            <person name="Cipriani G."/>
            <person name="Dondini L."/>
            <person name="Ficklin S."/>
            <person name="Goodstein D.M."/>
            <person name="Xuan P."/>
            <person name="Del Fabbro C."/>
            <person name="Aramini V."/>
            <person name="Copetti D."/>
            <person name="Gonzalez S."/>
            <person name="Horner D.S."/>
            <person name="Falchi R."/>
            <person name="Lucas S."/>
            <person name="Mica E."/>
            <person name="Maldonado J."/>
            <person name="Lazzari B."/>
            <person name="Bielenberg D."/>
            <person name="Pirona R."/>
            <person name="Miculan M."/>
            <person name="Barakat A."/>
            <person name="Testolin R."/>
            <person name="Stella A."/>
            <person name="Tartarini S."/>
            <person name="Tonutti P."/>
            <person name="Arus P."/>
            <person name="Orellana A."/>
            <person name="Wells C."/>
            <person name="Main D."/>
            <person name="Vizzotto G."/>
            <person name="Silva H."/>
            <person name="Salamini F."/>
            <person name="Schmutz J."/>
            <person name="Morgante M."/>
            <person name="Rokhsar D.S."/>
        </authorList>
    </citation>
    <scope>NUCLEOTIDE SEQUENCE [LARGE SCALE GENOMIC DNA]</scope>
    <source>
        <strain evidence="3">cv. Nemared</strain>
    </source>
</reference>
<evidence type="ECO:0000256" key="1">
    <source>
        <dbReference type="SAM" id="Phobius"/>
    </source>
</evidence>
<evidence type="ECO:0000313" key="3">
    <source>
        <dbReference type="Proteomes" id="UP000006882"/>
    </source>
</evidence>
<dbReference type="EMBL" id="CM007653">
    <property type="protein sequence ID" value="ONI19647.1"/>
    <property type="molecule type" value="Genomic_DNA"/>
</dbReference>
<keyword evidence="1" id="KW-0812">Transmembrane</keyword>
<protein>
    <submittedName>
        <fullName evidence="2">Uncharacterized protein</fullName>
    </submittedName>
</protein>
<feature type="transmembrane region" description="Helical" evidence="1">
    <location>
        <begin position="138"/>
        <end position="163"/>
    </location>
</feature>
<evidence type="ECO:0000313" key="2">
    <source>
        <dbReference type="EMBL" id="ONI19647.1"/>
    </source>
</evidence>
<keyword evidence="1" id="KW-0472">Membrane</keyword>
<dbReference type="OrthoDB" id="748084at2759"/>
<dbReference type="Gramene" id="ONI19647">
    <property type="protein sequence ID" value="ONI19647"/>
    <property type="gene ID" value="PRUPE_3G289300"/>
</dbReference>
<proteinExistence type="predicted"/>
<organism evidence="2 3">
    <name type="scientific">Prunus persica</name>
    <name type="common">Peach</name>
    <name type="synonym">Amygdalus persica</name>
    <dbReference type="NCBI Taxonomy" id="3760"/>
    <lineage>
        <taxon>Eukaryota</taxon>
        <taxon>Viridiplantae</taxon>
        <taxon>Streptophyta</taxon>
        <taxon>Embryophyta</taxon>
        <taxon>Tracheophyta</taxon>
        <taxon>Spermatophyta</taxon>
        <taxon>Magnoliopsida</taxon>
        <taxon>eudicotyledons</taxon>
        <taxon>Gunneridae</taxon>
        <taxon>Pentapetalae</taxon>
        <taxon>rosids</taxon>
        <taxon>fabids</taxon>
        <taxon>Rosales</taxon>
        <taxon>Rosaceae</taxon>
        <taxon>Amygdaloideae</taxon>
        <taxon>Amygdaleae</taxon>
        <taxon>Prunus</taxon>
    </lineage>
</organism>
<sequence>MANARKFLCSFRQSLDLLISSRSSISHSRQFSYAEFEPLKALLKGVQPVLRNRASAYYCSLNMQRNSLQKFWFSGGSILRFGSILGVSVFLGSISFLPNAAYAMDGHDILVNDLNLEVSGASDVEEDQHAVWMFVRKIWLPFFFFVTMLAYWDDSVTLAPFALKLILFLLSTKPSPFSVYGFVDELCHRLKRGEPHLYNKSLYASKVEVEDFQLLCLARVEVRDQKYTLVGILGGWWPLPTLDAIKHRLLHSHKEL</sequence>
<keyword evidence="1" id="KW-1133">Transmembrane helix</keyword>
<dbReference type="AlphaFoldDB" id="A0A251Q786"/>
<feature type="transmembrane region" description="Helical" evidence="1">
    <location>
        <begin position="71"/>
        <end position="97"/>
    </location>
</feature>
<gene>
    <name evidence="2" type="ORF">PRUPE_3G289300</name>
</gene>